<comment type="cofactor">
    <cofactor evidence="1">
        <name>Mg(2+)</name>
        <dbReference type="ChEBI" id="CHEBI:18420"/>
    </cofactor>
</comment>
<keyword evidence="1 2" id="KW-0812">Transmembrane</keyword>
<protein>
    <recommendedName>
        <fullName evidence="1">Phosphatidylglycerophosphatase A</fullName>
        <ecNumber evidence="1">3.1.3.27</ecNumber>
    </recommendedName>
    <alternativeName>
        <fullName evidence="1">Phosphatidylglycerolphosphate phosphatase A</fullName>
    </alternativeName>
</protein>
<keyword evidence="1" id="KW-0460">Magnesium</keyword>
<dbReference type="GO" id="GO:0006655">
    <property type="term" value="P:phosphatidylglycerol biosynthetic process"/>
    <property type="evidence" value="ECO:0007669"/>
    <property type="project" value="UniProtKB-UniPathway"/>
</dbReference>
<evidence type="ECO:0000256" key="1">
    <source>
        <dbReference type="PIRNR" id="PIRNR006162"/>
    </source>
</evidence>
<dbReference type="GO" id="GO:0046872">
    <property type="term" value="F:metal ion binding"/>
    <property type="evidence" value="ECO:0007669"/>
    <property type="project" value="UniProtKB-KW"/>
</dbReference>
<dbReference type="AlphaFoldDB" id="A0A4R6G507"/>
<comment type="function">
    <text evidence="1">Lipid phosphatase which dephosphorylates phosphatidylglycerophosphate (PGP) to phosphatidylglycerol (PG).</text>
</comment>
<comment type="catalytic activity">
    <reaction evidence="1">
        <text>a 1,2-diacyl-sn-glycero-3-phospho-(1'-sn-glycero-3'-phosphate) + H2O = a 1,2-diacyl-sn-glycero-3-phospho-(1'-sn-glycerol) + phosphate</text>
        <dbReference type="Rhea" id="RHEA:33751"/>
        <dbReference type="ChEBI" id="CHEBI:15377"/>
        <dbReference type="ChEBI" id="CHEBI:43474"/>
        <dbReference type="ChEBI" id="CHEBI:60110"/>
        <dbReference type="ChEBI" id="CHEBI:64716"/>
        <dbReference type="EC" id="3.1.3.27"/>
    </reaction>
</comment>
<reference evidence="4 5" key="1">
    <citation type="submission" date="2019-03" db="EMBL/GenBank/DDBJ databases">
        <title>Genomic Encyclopedia of Type Strains, Phase IV (KMG-IV): sequencing the most valuable type-strain genomes for metagenomic binning, comparative biology and taxonomic classification.</title>
        <authorList>
            <person name="Goeker M."/>
        </authorList>
    </citation>
    <scope>NUCLEOTIDE SEQUENCE [LARGE SCALE GENOMIC DNA]</scope>
    <source>
        <strain evidence="4 5">DSM 18555</strain>
    </source>
</reference>
<keyword evidence="1" id="KW-0442">Lipid degradation</keyword>
<dbReference type="PIRSF" id="PIRSF006162">
    <property type="entry name" value="PgpA"/>
    <property type="match status" value="1"/>
</dbReference>
<dbReference type="Proteomes" id="UP000294737">
    <property type="component" value="Unassembled WGS sequence"/>
</dbReference>
<feature type="transmembrane region" description="Helical" evidence="2">
    <location>
        <begin position="39"/>
        <end position="60"/>
    </location>
</feature>
<gene>
    <name evidence="4" type="ORF">EV677_1564</name>
</gene>
<evidence type="ECO:0000313" key="4">
    <source>
        <dbReference type="EMBL" id="TDN89507.1"/>
    </source>
</evidence>
<keyword evidence="1" id="KW-0479">Metal-binding</keyword>
<feature type="domain" description="YutG/PgpA" evidence="3">
    <location>
        <begin position="28"/>
        <end position="169"/>
    </location>
</feature>
<comment type="caution">
    <text evidence="4">The sequence shown here is derived from an EMBL/GenBank/DDBJ whole genome shotgun (WGS) entry which is preliminary data.</text>
</comment>
<feature type="transmembrane region" description="Helical" evidence="2">
    <location>
        <begin position="67"/>
        <end position="84"/>
    </location>
</feature>
<comment type="subcellular location">
    <subcellularLocation>
        <location evidence="1">Cell inner membrane</location>
        <topology evidence="1">Multi-pass membrane protein</topology>
    </subcellularLocation>
</comment>
<accession>A0A4R6G507</accession>
<evidence type="ECO:0000259" key="3">
    <source>
        <dbReference type="Pfam" id="PF04608"/>
    </source>
</evidence>
<dbReference type="GO" id="GO:0008962">
    <property type="term" value="F:phosphatidylglycerophosphatase activity"/>
    <property type="evidence" value="ECO:0007669"/>
    <property type="project" value="UniProtKB-EC"/>
</dbReference>
<dbReference type="OrthoDB" id="9804091at2"/>
<dbReference type="CDD" id="cd06971">
    <property type="entry name" value="PgpA"/>
    <property type="match status" value="1"/>
</dbReference>
<sequence length="174" mass="19633">MNSTPAASTVITVKPNSGFMLSHPAHMIAQGFGSGLSKIMPGTFGTLFGWLSFSVLTLRWPEVFSPLNWWIIIVAGFFVGVWACDKTGRDLGVADHGSMVWDEVIAIWLVMLFITPADLWTQFYAFLIFRFFDMVKPPPINYFDRRFKGGMGVMFDDIVAAFFTLLVFAIWRTI</sequence>
<dbReference type="EC" id="3.1.3.27" evidence="1"/>
<dbReference type="InterPro" id="IPR026037">
    <property type="entry name" value="PgpA"/>
</dbReference>
<keyword evidence="1" id="KW-1003">Cell membrane</keyword>
<keyword evidence="1" id="KW-0997">Cell inner membrane</keyword>
<dbReference type="RefSeq" id="WP_112993104.1">
    <property type="nucleotide sequence ID" value="NZ_PTLZ01000005.1"/>
</dbReference>
<evidence type="ECO:0000313" key="5">
    <source>
        <dbReference type="Proteomes" id="UP000294737"/>
    </source>
</evidence>
<dbReference type="InterPro" id="IPR036681">
    <property type="entry name" value="PgpA-like_sf"/>
</dbReference>
<name>A0A4R6G507_9BURK</name>
<keyword evidence="1 2" id="KW-0472">Membrane</keyword>
<dbReference type="SUPFAM" id="SSF101307">
    <property type="entry name" value="YutG-like"/>
    <property type="match status" value="1"/>
</dbReference>
<dbReference type="GO" id="GO:0009395">
    <property type="term" value="P:phospholipid catabolic process"/>
    <property type="evidence" value="ECO:0007669"/>
    <property type="project" value="UniProtKB-KW"/>
</dbReference>
<feature type="transmembrane region" description="Helical" evidence="2">
    <location>
        <begin position="104"/>
        <end position="132"/>
    </location>
</feature>
<dbReference type="UniPathway" id="UPA00084">
    <property type="reaction ID" value="UER00504"/>
</dbReference>
<keyword evidence="1" id="KW-0595">Phospholipid degradation</keyword>
<dbReference type="EMBL" id="SNWF01000005">
    <property type="protein sequence ID" value="TDN89507.1"/>
    <property type="molecule type" value="Genomic_DNA"/>
</dbReference>
<proteinExistence type="predicted"/>
<feature type="transmembrane region" description="Helical" evidence="2">
    <location>
        <begin position="153"/>
        <end position="171"/>
    </location>
</feature>
<dbReference type="InterPro" id="IPR007686">
    <property type="entry name" value="YutG/PgpA"/>
</dbReference>
<keyword evidence="1" id="KW-0378">Hydrolase</keyword>
<dbReference type="PANTHER" id="PTHR36305:SF1">
    <property type="entry name" value="PHOSPHATIDYLGLYCEROPHOSPHATASE A"/>
    <property type="match status" value="1"/>
</dbReference>
<dbReference type="Pfam" id="PF04608">
    <property type="entry name" value="PgpA"/>
    <property type="match status" value="1"/>
</dbReference>
<dbReference type="GO" id="GO:0005886">
    <property type="term" value="C:plasma membrane"/>
    <property type="evidence" value="ECO:0007669"/>
    <property type="project" value="UniProtKB-SubCell"/>
</dbReference>
<evidence type="ECO:0000256" key="2">
    <source>
        <dbReference type="SAM" id="Phobius"/>
    </source>
</evidence>
<keyword evidence="5" id="KW-1185">Reference proteome</keyword>
<dbReference type="PANTHER" id="PTHR36305">
    <property type="entry name" value="PHOSPHATIDYLGLYCEROPHOSPHATASE A"/>
    <property type="match status" value="1"/>
</dbReference>
<organism evidence="4 5">
    <name type="scientific">Herminiimonas fonticola</name>
    <dbReference type="NCBI Taxonomy" id="303380"/>
    <lineage>
        <taxon>Bacteria</taxon>
        <taxon>Pseudomonadati</taxon>
        <taxon>Pseudomonadota</taxon>
        <taxon>Betaproteobacteria</taxon>
        <taxon>Burkholderiales</taxon>
        <taxon>Oxalobacteraceae</taxon>
        <taxon>Herminiimonas</taxon>
    </lineage>
</organism>
<comment type="pathway">
    <text evidence="1">Phospholipid metabolism; phosphatidylglycerol biosynthesis; phosphatidylglycerol from CDP-diacylglycerol: step 2/2.</text>
</comment>
<keyword evidence="1" id="KW-0443">Lipid metabolism</keyword>
<keyword evidence="1" id="KW-1208">Phospholipid metabolism</keyword>
<keyword evidence="2" id="KW-1133">Transmembrane helix</keyword>